<dbReference type="FunFam" id="1.10.287.2620:FF:000002">
    <property type="entry name" value="Dynein heavy chain 2, axonemal"/>
    <property type="match status" value="1"/>
</dbReference>
<evidence type="ECO:0000256" key="22">
    <source>
        <dbReference type="ARBA" id="ARBA00078558"/>
    </source>
</evidence>
<feature type="domain" description="Dynein heavy chain hydrolytic ATP-binding dynein motor region" evidence="29">
    <location>
        <begin position="1828"/>
        <end position="2154"/>
    </location>
</feature>
<dbReference type="GO" id="GO:0036156">
    <property type="term" value="C:inner dynein arm"/>
    <property type="evidence" value="ECO:0007669"/>
    <property type="project" value="UniProtKB-ARBA"/>
</dbReference>
<evidence type="ECO:0000256" key="24">
    <source>
        <dbReference type="SAM" id="Coils"/>
    </source>
</evidence>
<dbReference type="InterPro" id="IPR041466">
    <property type="entry name" value="Dynein_AAA5_ext"/>
</dbReference>
<dbReference type="Pfam" id="PF12780">
    <property type="entry name" value="AAA_8"/>
    <property type="match status" value="1"/>
</dbReference>
<dbReference type="FunFam" id="1.20.1270.280:FF:000007">
    <property type="entry name" value="dynein heavy chain 2, axonemal"/>
    <property type="match status" value="1"/>
</dbReference>
<dbReference type="FunFam" id="1.10.8.1220:FF:000001">
    <property type="entry name" value="Dynein axonemal heavy chain 5"/>
    <property type="match status" value="1"/>
</dbReference>
<proteinExistence type="inferred from homology"/>
<evidence type="ECO:0000256" key="25">
    <source>
        <dbReference type="SAM" id="MobiDB-lite"/>
    </source>
</evidence>
<dbReference type="Pfam" id="PF12781">
    <property type="entry name" value="AAA_9"/>
    <property type="match status" value="1"/>
</dbReference>
<feature type="compositionally biased region" description="Basic and acidic residues" evidence="25">
    <location>
        <begin position="1"/>
        <end position="10"/>
    </location>
</feature>
<dbReference type="Gene3D" id="1.10.8.720">
    <property type="entry name" value="Region D6 of dynein motor"/>
    <property type="match status" value="1"/>
</dbReference>
<comment type="subunit">
    <text evidence="18">The I1 inner arm complex (also known as the f dynein complex) is a two-headed isoform composed of two heavy chains (1-alpha and 1-beta), three intermediate chains and three light chains. I1 occupies a specific position proximal to the first radial spoke and repeats every 96 nm along the length of the axoneme.</text>
</comment>
<dbReference type="PANTHER" id="PTHR22878:SF68">
    <property type="entry name" value="DYNEIN HEAVY CHAIN 6, AXONEMAL-LIKE"/>
    <property type="match status" value="1"/>
</dbReference>
<evidence type="ECO:0000256" key="20">
    <source>
        <dbReference type="ARBA" id="ARBA00071813"/>
    </source>
</evidence>
<keyword evidence="3" id="KW-0963">Cytoplasm</keyword>
<dbReference type="Gene3D" id="3.40.50.300">
    <property type="entry name" value="P-loop containing nucleotide triphosphate hydrolases"/>
    <property type="match status" value="5"/>
</dbReference>
<feature type="compositionally biased region" description="Basic and acidic residues" evidence="25">
    <location>
        <begin position="17"/>
        <end position="26"/>
    </location>
</feature>
<dbReference type="FunFam" id="3.40.50.300:FF:002141">
    <property type="entry name" value="Dynein heavy chain"/>
    <property type="match status" value="1"/>
</dbReference>
<evidence type="ECO:0000256" key="13">
    <source>
        <dbReference type="ARBA" id="ARBA00023175"/>
    </source>
</evidence>
<evidence type="ECO:0000259" key="27">
    <source>
        <dbReference type="Pfam" id="PF08385"/>
    </source>
</evidence>
<dbReference type="FunFam" id="3.40.50.300:FF:000153">
    <property type="entry name" value="Dynein axonemal heavy chain 1"/>
    <property type="match status" value="1"/>
</dbReference>
<evidence type="ECO:0000256" key="1">
    <source>
        <dbReference type="ARBA" id="ARBA00004611"/>
    </source>
</evidence>
<evidence type="ECO:0000256" key="14">
    <source>
        <dbReference type="ARBA" id="ARBA00023212"/>
    </source>
</evidence>
<feature type="coiled-coil region" evidence="24">
    <location>
        <begin position="3301"/>
        <end position="3366"/>
    </location>
</feature>
<evidence type="ECO:0000259" key="35">
    <source>
        <dbReference type="Pfam" id="PF18198"/>
    </source>
</evidence>
<evidence type="ECO:0000256" key="21">
    <source>
        <dbReference type="ARBA" id="ARBA00077719"/>
    </source>
</evidence>
<dbReference type="Gene3D" id="1.20.1270.280">
    <property type="match status" value="1"/>
</dbReference>
<dbReference type="Gene3D" id="1.20.58.1120">
    <property type="match status" value="1"/>
</dbReference>
<comment type="function">
    <text evidence="16">As part of the axonemal inner dynein arm complex plays a central role in ciliary beat. Expressed in sperm flagellum, it is required for sperm motility. Dyneins are microtubule-based molecular motors possessing ATPase activities that can convert the chemical energy of ATP into relative sliding between adjacent microtubule doublets to generate ciliary bending.</text>
</comment>
<evidence type="ECO:0000259" key="37">
    <source>
        <dbReference type="Pfam" id="PF25007"/>
    </source>
</evidence>
<evidence type="ECO:0000259" key="33">
    <source>
        <dbReference type="Pfam" id="PF17852"/>
    </source>
</evidence>
<evidence type="ECO:0000256" key="6">
    <source>
        <dbReference type="ARBA" id="ARBA00022741"/>
    </source>
</evidence>
<dbReference type="Gene3D" id="1.10.8.710">
    <property type="match status" value="1"/>
</dbReference>
<feature type="domain" description="Dynein heavy chain C-terminal" evidence="36">
    <location>
        <begin position="4206"/>
        <end position="4499"/>
    </location>
</feature>
<dbReference type="Gene3D" id="1.10.472.130">
    <property type="match status" value="1"/>
</dbReference>
<dbReference type="Pfam" id="PF08393">
    <property type="entry name" value="DHC_N2"/>
    <property type="match status" value="1"/>
</dbReference>
<evidence type="ECO:0000256" key="2">
    <source>
        <dbReference type="ARBA" id="ARBA00008887"/>
    </source>
</evidence>
<keyword evidence="39" id="KW-1185">Reference proteome</keyword>
<comment type="similarity">
    <text evidence="2">Belongs to the dynein heavy chain family.</text>
</comment>
<dbReference type="Gene3D" id="1.20.920.20">
    <property type="match status" value="1"/>
</dbReference>
<evidence type="ECO:0000256" key="10">
    <source>
        <dbReference type="ARBA" id="ARBA00023017"/>
    </source>
</evidence>
<dbReference type="Gene3D" id="1.10.287.2620">
    <property type="match status" value="1"/>
</dbReference>
<evidence type="ECO:0000256" key="12">
    <source>
        <dbReference type="ARBA" id="ARBA00023069"/>
    </source>
</evidence>
<dbReference type="Pfam" id="PF12775">
    <property type="entry name" value="AAA_7"/>
    <property type="match status" value="1"/>
</dbReference>
<evidence type="ECO:0000259" key="26">
    <source>
        <dbReference type="Pfam" id="PF03028"/>
    </source>
</evidence>
<dbReference type="FunFam" id="3.10.490.20:FF:000008">
    <property type="entry name" value="dynein heavy chain 2, axonemal"/>
    <property type="match status" value="1"/>
</dbReference>
<dbReference type="InterPro" id="IPR042222">
    <property type="entry name" value="Dynein_2_N"/>
</dbReference>
<dbReference type="InParanoid" id="A0A5N4AQN1"/>
<comment type="caution">
    <text evidence="38">The sequence shown here is derived from an EMBL/GenBank/DDBJ whole genome shotgun (WGS) entry which is preliminary data.</text>
</comment>
<keyword evidence="9" id="KW-0282">Flagellum</keyword>
<dbReference type="InterPro" id="IPR042228">
    <property type="entry name" value="Dynein_linker_3"/>
</dbReference>
<dbReference type="InterPro" id="IPR035699">
    <property type="entry name" value="AAA_6"/>
</dbReference>
<keyword evidence="11 24" id="KW-0175">Coiled coil</keyword>
<dbReference type="GO" id="GO:0036159">
    <property type="term" value="P:inner dynein arm assembly"/>
    <property type="evidence" value="ECO:0007669"/>
    <property type="project" value="UniProtKB-ARBA"/>
</dbReference>
<feature type="domain" description="Dynein heavy chain coiled coil stalk" evidence="30">
    <location>
        <begin position="3090"/>
        <end position="3421"/>
    </location>
</feature>
<evidence type="ECO:0000259" key="30">
    <source>
        <dbReference type="Pfam" id="PF12777"/>
    </source>
</evidence>
<feature type="domain" description="Dynein heavy chain region D6 P-loop" evidence="26">
    <location>
        <begin position="3915"/>
        <end position="4028"/>
    </location>
</feature>
<evidence type="ECO:0000256" key="3">
    <source>
        <dbReference type="ARBA" id="ARBA00022490"/>
    </source>
</evidence>
<dbReference type="OrthoDB" id="447173at2759"/>
<feature type="domain" description="Dynein heavy chain AAA lid" evidence="35">
    <location>
        <begin position="4060"/>
        <end position="4199"/>
    </location>
</feature>
<dbReference type="CDD" id="cd00009">
    <property type="entry name" value="AAA"/>
    <property type="match status" value="1"/>
</dbReference>
<comment type="subunit">
    <text evidence="19">Part of the axonemal inner dynein arm complex that consists of at least two heavy chains and a number of intermediate and light chains. Interacts with DNAI4.</text>
</comment>
<comment type="subcellular location">
    <subcellularLocation>
        <location evidence="1">Cytoplasm</location>
        <location evidence="1">Cytoskeleton</location>
        <location evidence="1">Flagellum axoneme</location>
    </subcellularLocation>
</comment>
<dbReference type="GO" id="GO:0008569">
    <property type="term" value="F:minus-end-directed microtubule motor activity"/>
    <property type="evidence" value="ECO:0007669"/>
    <property type="project" value="InterPro"/>
</dbReference>
<dbReference type="InterPro" id="IPR024317">
    <property type="entry name" value="Dynein_heavy_chain_D4_dom"/>
</dbReference>
<dbReference type="FunCoup" id="A0A5N4AQN1">
    <property type="interactions" value="89"/>
</dbReference>
<dbReference type="FunFam" id="1.10.8.720:FF:000008">
    <property type="entry name" value="Dynein axonemal heavy chain 2"/>
    <property type="match status" value="1"/>
</dbReference>
<dbReference type="GO" id="GO:0005874">
    <property type="term" value="C:microtubule"/>
    <property type="evidence" value="ECO:0007669"/>
    <property type="project" value="UniProtKB-KW"/>
</dbReference>
<dbReference type="Gene3D" id="1.10.8.1220">
    <property type="match status" value="1"/>
</dbReference>
<dbReference type="InterPro" id="IPR042219">
    <property type="entry name" value="AAA_lid_11_sf"/>
</dbReference>
<evidence type="ECO:0000313" key="38">
    <source>
        <dbReference type="EMBL" id="KAB0799665.1"/>
    </source>
</evidence>
<reference evidence="38 39" key="1">
    <citation type="journal article" date="2018" name="Elife">
        <title>Firefly genomes illuminate parallel origins of bioluminescence in beetles.</title>
        <authorList>
            <person name="Fallon T.R."/>
            <person name="Lower S.E."/>
            <person name="Chang C.H."/>
            <person name="Bessho-Uehara M."/>
            <person name="Martin G.J."/>
            <person name="Bewick A.J."/>
            <person name="Behringer M."/>
            <person name="Debat H.J."/>
            <person name="Wong I."/>
            <person name="Day J.C."/>
            <person name="Suvorov A."/>
            <person name="Silva C.J."/>
            <person name="Stanger-Hall K.F."/>
            <person name="Hall D.W."/>
            <person name="Schmitz R.J."/>
            <person name="Nelson D.R."/>
            <person name="Lewis S.M."/>
            <person name="Shigenobu S."/>
            <person name="Bybee S.M."/>
            <person name="Larracuente A.M."/>
            <person name="Oba Y."/>
            <person name="Weng J.K."/>
        </authorList>
    </citation>
    <scope>NUCLEOTIDE SEQUENCE [LARGE SCALE GENOMIC DNA]</scope>
    <source>
        <strain evidence="38">1611_PpyrPB1</strain>
        <tissue evidence="38">Whole body</tissue>
    </source>
</reference>
<dbReference type="Pfam" id="PF12774">
    <property type="entry name" value="AAA_6"/>
    <property type="match status" value="1"/>
</dbReference>
<feature type="domain" description="Dynein heavy chain linker" evidence="28">
    <location>
        <begin position="1281"/>
        <end position="1689"/>
    </location>
</feature>
<organism evidence="38 39">
    <name type="scientific">Photinus pyralis</name>
    <name type="common">Common eastern firefly</name>
    <name type="synonym">Lampyris pyralis</name>
    <dbReference type="NCBI Taxonomy" id="7054"/>
    <lineage>
        <taxon>Eukaryota</taxon>
        <taxon>Metazoa</taxon>
        <taxon>Ecdysozoa</taxon>
        <taxon>Arthropoda</taxon>
        <taxon>Hexapoda</taxon>
        <taxon>Insecta</taxon>
        <taxon>Pterygota</taxon>
        <taxon>Neoptera</taxon>
        <taxon>Endopterygota</taxon>
        <taxon>Coleoptera</taxon>
        <taxon>Polyphaga</taxon>
        <taxon>Elateriformia</taxon>
        <taxon>Elateroidea</taxon>
        <taxon>Lampyridae</taxon>
        <taxon>Lampyrinae</taxon>
        <taxon>Photinus</taxon>
    </lineage>
</organism>
<dbReference type="Pfam" id="PF17852">
    <property type="entry name" value="Dynein_AAA_lid"/>
    <property type="match status" value="1"/>
</dbReference>
<evidence type="ECO:0000256" key="4">
    <source>
        <dbReference type="ARBA" id="ARBA00022701"/>
    </source>
</evidence>
<evidence type="ECO:0000313" key="39">
    <source>
        <dbReference type="Proteomes" id="UP000327044"/>
    </source>
</evidence>
<dbReference type="Pfam" id="PF08385">
    <property type="entry name" value="DHC_N1"/>
    <property type="match status" value="1"/>
</dbReference>
<keyword evidence="7" id="KW-0802">TPR repeat</keyword>
<keyword evidence="13" id="KW-0505">Motor protein</keyword>
<dbReference type="InterPro" id="IPR024743">
    <property type="entry name" value="Dynein_HC_stalk"/>
</dbReference>
<dbReference type="Pfam" id="PF17857">
    <property type="entry name" value="AAA_lid_1"/>
    <property type="match status" value="1"/>
</dbReference>
<keyword evidence="15" id="KW-0966">Cell projection</keyword>
<evidence type="ECO:0000259" key="31">
    <source>
        <dbReference type="Pfam" id="PF12780"/>
    </source>
</evidence>
<dbReference type="FunFam" id="1.10.472.130:FF:000003">
    <property type="entry name" value="Dynein, axonemal, heavy chain 2"/>
    <property type="match status" value="1"/>
</dbReference>
<evidence type="ECO:0000256" key="15">
    <source>
        <dbReference type="ARBA" id="ARBA00023273"/>
    </source>
</evidence>
<gene>
    <name evidence="38" type="ORF">PPYR_07545</name>
</gene>
<feature type="domain" description="Dynein heavy chain 3 AAA+ lid" evidence="34">
    <location>
        <begin position="2659"/>
        <end position="2743"/>
    </location>
</feature>
<feature type="domain" description="Dynein heavy chain tail" evidence="27">
    <location>
        <begin position="226"/>
        <end position="789"/>
    </location>
</feature>
<evidence type="ECO:0000256" key="23">
    <source>
        <dbReference type="ARBA" id="ARBA00082099"/>
    </source>
</evidence>
<feature type="domain" description="Dynein heavy chain ATP-binding dynein motor region" evidence="32">
    <location>
        <begin position="3448"/>
        <end position="3668"/>
    </location>
</feature>
<dbReference type="FunFam" id="1.20.920.20:FF:000001">
    <property type="entry name" value="dynein heavy chain 2, axonemal"/>
    <property type="match status" value="1"/>
</dbReference>
<dbReference type="FunFam" id="1.20.920.30:FF:000005">
    <property type="entry name" value="Dynein, axonemal, heavy chain 2"/>
    <property type="match status" value="1"/>
</dbReference>
<dbReference type="Pfam" id="PF12777">
    <property type="entry name" value="MT"/>
    <property type="match status" value="1"/>
</dbReference>
<dbReference type="Gene3D" id="6.10.140.1060">
    <property type="match status" value="1"/>
</dbReference>
<evidence type="ECO:0000256" key="5">
    <source>
        <dbReference type="ARBA" id="ARBA00022737"/>
    </source>
</evidence>
<dbReference type="FunFam" id="3.40.50.300:FF:000044">
    <property type="entry name" value="Dynein heavy chain 5, axonemal"/>
    <property type="match status" value="1"/>
</dbReference>
<dbReference type="Pfam" id="PF25007">
    <property type="entry name" value="DYH2-5-8_CC"/>
    <property type="match status" value="1"/>
</dbReference>
<dbReference type="InterPro" id="IPR013602">
    <property type="entry name" value="Dynein_heavy_linker"/>
</dbReference>
<evidence type="ECO:0000256" key="7">
    <source>
        <dbReference type="ARBA" id="ARBA00022803"/>
    </source>
</evidence>
<dbReference type="InterPro" id="IPR026983">
    <property type="entry name" value="DHC"/>
</dbReference>
<evidence type="ECO:0000259" key="32">
    <source>
        <dbReference type="Pfam" id="PF12781"/>
    </source>
</evidence>
<dbReference type="InterPro" id="IPR041658">
    <property type="entry name" value="AAA_lid_11"/>
</dbReference>
<dbReference type="FunFam" id="3.20.180.20:FF:000001">
    <property type="entry name" value="Dynein axonemal heavy chain 5"/>
    <property type="match status" value="1"/>
</dbReference>
<evidence type="ECO:0000259" key="36">
    <source>
        <dbReference type="Pfam" id="PF18199"/>
    </source>
</evidence>
<dbReference type="InterPro" id="IPR043157">
    <property type="entry name" value="Dynein_AAA1S"/>
</dbReference>
<evidence type="ECO:0000259" key="34">
    <source>
        <dbReference type="Pfam" id="PF17857"/>
    </source>
</evidence>
<keyword evidence="5" id="KW-0677">Repeat</keyword>
<evidence type="ECO:0000256" key="17">
    <source>
        <dbReference type="ARBA" id="ARBA00054075"/>
    </source>
</evidence>
<dbReference type="GO" id="GO:0060294">
    <property type="term" value="P:cilium movement involved in cell motility"/>
    <property type="evidence" value="ECO:0007669"/>
    <property type="project" value="UniProtKB-ARBA"/>
</dbReference>
<feature type="domain" description="Dynein heavy chain AAA 5 extension" evidence="33">
    <location>
        <begin position="2320"/>
        <end position="2437"/>
    </location>
</feature>
<comment type="function">
    <text evidence="17">Force generating protein of eukaryotic cilia and flagella. Produces force towards the minus ends of microtubules. Dynein has ATPase activity; the force-producing power stroke is thought to occur on release of ADP. Required for assembly of the I1 inner arm complex and its targeting to the appropriate axoneme location. Also required for phototaxis.</text>
</comment>
<dbReference type="InterPro" id="IPR041589">
    <property type="entry name" value="DNAH3_AAA_lid_1"/>
</dbReference>
<evidence type="ECO:0000256" key="8">
    <source>
        <dbReference type="ARBA" id="ARBA00022840"/>
    </source>
</evidence>
<keyword evidence="4" id="KW-0493">Microtubule</keyword>
<accession>A0A5N4AQN1</accession>
<dbReference type="InterPro" id="IPR041228">
    <property type="entry name" value="Dynein_C"/>
</dbReference>
<dbReference type="Proteomes" id="UP000327044">
    <property type="component" value="Unassembled WGS sequence"/>
</dbReference>
<keyword evidence="8" id="KW-0067">ATP-binding</keyword>
<dbReference type="InterPro" id="IPR056759">
    <property type="entry name" value="DYH2-5-8_CC"/>
</dbReference>
<evidence type="ECO:0000259" key="28">
    <source>
        <dbReference type="Pfam" id="PF08393"/>
    </source>
</evidence>
<dbReference type="InterPro" id="IPR004273">
    <property type="entry name" value="Dynein_heavy_D6_P-loop"/>
</dbReference>
<dbReference type="InterPro" id="IPR035706">
    <property type="entry name" value="AAA_9"/>
</dbReference>
<dbReference type="Gene3D" id="1.20.920.30">
    <property type="match status" value="1"/>
</dbReference>
<dbReference type="GO" id="GO:0008017">
    <property type="term" value="F:microtubule binding"/>
    <property type="evidence" value="ECO:0007669"/>
    <property type="project" value="UniProtKB-ARBA"/>
</dbReference>
<feature type="domain" description="Dynein heavy chain AAA module D4" evidence="31">
    <location>
        <begin position="2798"/>
        <end position="3074"/>
    </location>
</feature>
<dbReference type="FunFam" id="3.40.50.300:FF:000049">
    <property type="entry name" value="Dynein, axonemal, heavy chain 5"/>
    <property type="match status" value="1"/>
</dbReference>
<dbReference type="FunFam" id="1.20.58.1120:FF:000001">
    <property type="entry name" value="dynein heavy chain 2, axonemal"/>
    <property type="match status" value="1"/>
</dbReference>
<dbReference type="GO" id="GO:0051959">
    <property type="term" value="F:dynein light intermediate chain binding"/>
    <property type="evidence" value="ECO:0007669"/>
    <property type="project" value="InterPro"/>
</dbReference>
<dbReference type="Gene3D" id="1.20.140.100">
    <property type="entry name" value="Dynein heavy chain, N-terminal domain 2"/>
    <property type="match status" value="1"/>
</dbReference>
<name>A0A5N4AQN1_PHOPY</name>
<evidence type="ECO:0000256" key="18">
    <source>
        <dbReference type="ARBA" id="ARBA00063032"/>
    </source>
</evidence>
<dbReference type="Pfam" id="PF18198">
    <property type="entry name" value="AAA_lid_11"/>
    <property type="match status" value="1"/>
</dbReference>
<evidence type="ECO:0000256" key="16">
    <source>
        <dbReference type="ARBA" id="ARBA00053635"/>
    </source>
</evidence>
<keyword evidence="6" id="KW-0547">Nucleotide-binding</keyword>
<keyword evidence="14" id="KW-0206">Cytoskeleton</keyword>
<dbReference type="GO" id="GO:0005524">
    <property type="term" value="F:ATP binding"/>
    <property type="evidence" value="ECO:0007669"/>
    <property type="project" value="UniProtKB-KW"/>
</dbReference>
<evidence type="ECO:0000256" key="11">
    <source>
        <dbReference type="ARBA" id="ARBA00023054"/>
    </source>
</evidence>
<dbReference type="FunFam" id="1.10.8.710:FF:000001">
    <property type="entry name" value="Dynein axonemal heavy chain 2"/>
    <property type="match status" value="1"/>
</dbReference>
<dbReference type="SUPFAM" id="SSF52540">
    <property type="entry name" value="P-loop containing nucleoside triphosphate hydrolases"/>
    <property type="match status" value="4"/>
</dbReference>
<dbReference type="Pfam" id="PF03028">
    <property type="entry name" value="Dynein_heavy"/>
    <property type="match status" value="1"/>
</dbReference>
<dbReference type="Gene3D" id="3.10.490.20">
    <property type="match status" value="1"/>
</dbReference>
<dbReference type="Gene3D" id="3.20.180.20">
    <property type="entry name" value="Dynein heavy chain, N-terminal domain 2"/>
    <property type="match status" value="1"/>
</dbReference>
<dbReference type="GO" id="GO:0045505">
    <property type="term" value="F:dynein intermediate chain binding"/>
    <property type="evidence" value="ECO:0007669"/>
    <property type="project" value="InterPro"/>
</dbReference>
<evidence type="ECO:0000259" key="29">
    <source>
        <dbReference type="Pfam" id="PF12774"/>
    </source>
</evidence>
<dbReference type="InterPro" id="IPR013594">
    <property type="entry name" value="Dynein_heavy_tail"/>
</dbReference>
<keyword evidence="12" id="KW-0969">Cilium</keyword>
<sequence length="4513" mass="519860">MDEKGGKVEADTQIEVQPEREEKDSLFSDEDEEEKVVEVTTPVEAEEVITAEYAEEVMAKLVRIVKDLTMLYDLRESDWTEDTEKAIQEFFTDLTIPILVVYFDHDTLIVSKTFPTCCIVDLMYFIRGPNEKFELSTIHDCIMFGNAHRDVEGTILNILESIYAPILFSVTTWPDSVKNDICTATYNFLQTVTDLHHRLYGLTVIYIPQECVNVSVVQASKDKELIKRLEGVVVYWTRQIRVCLQDQDQNTPQDLLCPIDEYEFWVYRHENLSGLSYQMKNPNLMHVCDILSYVQSTHVTQFMILIEDIHHSLREAKSNIEYLQVITQPCADLMEKQSPAEIPRNLVEILNLFRFIWEQSPFYNSRRKITALCRALSNQIILQCKKFTNLDVVFKEKHSRAAIIMFQTCIDCCVEYTRIYTAVSETHIKYSQTHWNLDKAPIFNHIDTFIQRCKDMIEICEAMITFGRFDEKESIPIPRLGGTRGVEFETWCVRIENMFQESLNYIEEQRETILDVQDSSWNDKILKFRARMEVIETVIENLVNAIFKEVVTVEDGIEALAALYNYSTRKSLKNVFDFQTRFIYSLFLGEINDCKQELVKQNEEYPAQFPYYAGRAMIASLKRNRLEILKKTVENASWLRDCSIAEDTWAQYAHVLVSIENIIRNLYQKWITSVGTESNERLNRSLMKRSTSKMGLLECNIDRSLLELLHEAKYWEALKFELPGYLGSICQKGNQLKLIFEKVLAVVMDYNKIIASLSGEERLLFRQLINDVEKKIVPGLSKLTWATDVGDAYVAECCTATAELQDFLDDYKTCNLQIVQVCERICGTSLIQLEENHAYDLIELIHYLGKYRNDIIDKLIEDYREIIQYLIVVYEGFESRIQLMGEEWIKYVLNFDRLIEEALTVCVKNSLLVMYEALHGDGSTLPSPILKLEANLKRNRINFEPSLADVGYVISDTLPSITNTLKSLPRLADKFGIQVASLRPFHKIISEDQECQKLQNLLNEEVTVNVRHMHTYLAIWEPFRDMWEVDKERFMARYEQQKPSAAQFDSNIGRYTEVANNVQIQESVSNVHFIVVNSVELKKSIIDHCIDWQNNLCALLHKLTVEKVRHVYAYIHTNSEVVMRQPRNLEEMADALIFFNTVVAEAEFFSDQFPSITDQIITLDKYKVDVGDEIRNLEKGLPATWVKYLETLEASEKLLSYTKDELKGGLLENAEKLRHDCAGLMDEFLHSGPFSATVNAKDALAYLANVKDSINGIRQKEEELRRDLKIFDLSLPESLELQALETELATIELVWQLTDDWDTAWNGWKSGGFWDIRTEDMEDIAQTLFRKLTRLSRELKERNWDIVDHTRARVDAFRRTLPLISDLKNPAMRERHWDRVRAAINRDFDENSPEFNLEAIIAMDMQIYSDEINEISNAATMELQIEKGLENIKSLWDAMFFEMVPHKEGGVFRIKSVEECFQALEENMMQLSTMKSTRYVEPFAKDVDYWERTLSYIMETVEVALVVQRQWLYLENIFGGEDIRKQLPKESNDFEKLTRDWIEITRSMYQSGTALRATHIQPPPSLLNRLNGMNDQLELIQRALERYLETKRHIFPRFYFISNDDMLEILGNSKKPESIQPHFKKLFDNINKIKIQKNSILNKIESIGMISEDGEYMEYTKSVLLDGPVEFWLCDIETAMRGVLRAQFKPCRTDLKKNLNTRDKWLLSNCGQLCNACSQIQWTTDCTRALVHCKIMENKKPLKKLRKKQNQVLGKLSELSRRELPKIQRLKTNALITIEIHSRDVIDRMYKANCRDVGDFEWFSQLRFYWDRELDDCLIRQTNTHFMYGYEYNGNSGRLVITPLTDRCYITLTTALHLFRGGSPKGPAGTGKTETVKDLGKAMGMWVIVNNCSEGLDYKSMGKCFSGLAQTGAWGCFDEFNRINIEVLSVVAQQILSILQAISQTQTSLVFEGIEIKLKRTCGIFITMNPGYAGRTELPDNLKSMFRPISMMVPDNLIIAENTLFSDGFQNTKLLAKKVFTLYQLAQRQLSKQDHYDFGLRSMVALLRYAGRKRRVHSDFPEEQVVYLAMADMNIAKFTSDDLPLFNGIMSDIFPGVSVPVVDYEEMNNAIRTEFTLMGLQSIKKGMVKVIQLYETKNSRHSTMILGKTGTAKSATWKCLKASLIRLRKAGKPGFNLVQEYPINPKALSQGELYGEYNLQTNEWLDGVISAMMRQTCSEETPDEKWILFDGPVDAVWIENMNSVMDDNKVLTLINSDRITMPEQVSLLFEVADLSVASPATVSRCGMVYNDYKDWGWQPYVMSWIQKQEKRGKLFQDLMKTYFNNYLGMALDFKRLHCKETVICSELNLVGSLCRLLEVFATSDNGVDPKNEDTFEEIAKLWFMFCLVWSVCATVNEDGRRKLDAYIREKEGIFPLKDTVYEYFVDVRKKCFSSWEEKLSDNWRYSPGSPFFKIIVPTVDTVRYRCIVETLLAAGYPSLLTGPVGTGKTSTAQSVLSSLDLTRFSVLNVNLSAQTSSINVQDIIESRLEKRTKTTFVPAGNKIMVTFFDDFNMPAKETYGSQPPLELLRQWIDYGFWYDRLKQTRKYVQNMLLMAGMGPPGGGRQNISERTLSRFNVINMTFPSESQIIRIFGTMLLQHLSNFPEEVKVAGQEITFATVDLYNNVIEKMLPTPAKMHYLFNLRDISKIFQGLLRSHKDYQNTKNTILRLWIHESFRVFFDRLIDDKDREWFFAQINDQLGAHFDQTLHSLCTNKAIPIFGGFINPFGIYEDLLDYSILRNYIETQMGEYNVSPGVIRMDLVLFRDAIEHICRIVRVISQPRGNMLLVGIGGSGRQSLSRISSYICELNTFQITVTKNYKVVEFREDLKTLYSATGVDTKPTTFLFNDTQVTDEQFLEIINNMLSSGEVSNLYKPDEFEDVKNKLTGPATKAGVLPTSESLYNFLIERVRENLHIILCMSPIGNAFRVRLRQYPSLVNCSTIDWFCDWPKEALLEVAQKYIGNVNFVATITGETLEKRKESVLLCSQDRLKQSVAFAFATIHDSVARCSKRMAEEMKRRNYVTPTNYLELVAGYKIMLSDKRAEIASQANKLRNGLWKIDDCRSKVEVMSQELEVAQVKVAEFQQQCDDYLVIIVAQRKEADEQAKEVAITSIKIGEAEVQCKKLADLAQADLDEAMPALEEAVQALDALNKKDITEMKSYGKPPVKVEMVMEAVMILKQLDPSWAEAKKQLGDQNFLTNLREFDKNNISEKTLKKIATYTSNEEFVPDKIGIVSLAAKSLCMWVIAIEKYAKVWKIVAPKKARLDEALESLKQQQKLLAAAHAKLAELNMMLARLQREYEEKLLQKEELNKKAEFLRLKLERAAMLVENLAGERERWDSTVFTLDTQFVYLPGDCLLATAFISYLGPFVSQYRDGLVEFWKDQVMELEIAFDSEFNVSKFLCDPTTIREWNIQGLPSHAFSTENGIIVTRGTRWPLVIDPQIQAQKWIKAMERKNGLKTIDFGMTDYMKVLEAAIQNGKPVILQNILEEMDPSLNPVLNKDIIKQGGTEYIKFDEKLITYNRNFKFFITTKLTNPHYPPEISTKTTLVNFAVKQQGLEAQLLGVVIRKERPQLEEQKDKMVTTIAQGKRTLINLENELLRLLNESKGSLLENAELFNTLQVSKATSMAVQKSLEVSEVTEIQIDIAREGYRPCAERASILFFVLSDMGKIDPMYQFALDSYILLFAQSIDKSTKSNHLPDRIANLNDYHTYAVYKNTCRTLFERHKLLFSFHMCIKILEAQEKIMVNEYNFLLKGGVVLDRENQPDNPCTWLNEESWDNITELDKLPGFHGTVASFEQFTKDWREWYINTEPETLPLIGEWDDICDEFQKMLFVRCIRQDRISFCTSNFIINQLGPKFVEPPVLDVKAVFEESLPQTPLIFVLSPGVDPTNALITLADSMSMNEHFQSLSLGQGQAPIATRMIATGTKTGDWVFLANCHLSLSWMPKLDKIVENLQTTKVHPNFRLWLSSSPHPDFPLSILQAGIKMTTEPPKGIKANLKRLYQIITEDQFNLCQAREKYKRLLFSLCFFHAILLERKKFQQLGWNVIYSFNDADFEVSENLLSIYLDEYPVTPWDALKYLIAGVNYGGHVTDDWDRRLLLTYINQFFCEEALTNPYHRLSSLPTYYIPRDGSLESYLNYVNVLPNTDRPETFGQHPNADIASLNSETRSMCETLMSLQIQTSSGTAELKEEKVSQMAADVLCKIPSPIDYETTDKLIGAHKTPLDVVLLQEIQRYNALLIGIRVSLNDLQKGIKGLVVMSSELEDIFVCIDEGRVPSPWLKTYPSLKLLGSWTRDLVLRVDHFSQWAETIKPPMFFWLSAYTFPTGFLTACLQAAARTMEVPIDMLGWEFTVQTVEEYAIVEKPSSGVYIKGLYLEGGGWDKKTSTLIEPQPMQLVCAMPLIHFKPTEQLKKRTRGLYQCPAYYYPIRTGMQGWPAFIVAVDLKCSSEGSHYWVKRALTMKPRQRKLEPSFS</sequence>
<dbReference type="EMBL" id="VVIM01000005">
    <property type="protein sequence ID" value="KAB0799665.1"/>
    <property type="molecule type" value="Genomic_DNA"/>
</dbReference>
<dbReference type="InterPro" id="IPR027417">
    <property type="entry name" value="P-loop_NTPase"/>
</dbReference>
<dbReference type="PANTHER" id="PTHR22878">
    <property type="entry name" value="DYNEIN HEAVY CHAIN 6, AXONEMAL-LIKE-RELATED"/>
    <property type="match status" value="1"/>
</dbReference>
<dbReference type="Pfam" id="PF18199">
    <property type="entry name" value="Dynein_C"/>
    <property type="match status" value="1"/>
</dbReference>
<protein>
    <recommendedName>
        <fullName evidence="20">Dynein axonemal heavy chain 2</fullName>
    </recommendedName>
    <alternativeName>
        <fullName evidence="23">Axonemal beta dynein heavy chain 2</fullName>
    </alternativeName>
    <alternativeName>
        <fullName evidence="22">Ciliary dynein heavy chain 2</fullName>
    </alternativeName>
    <alternativeName>
        <fullName evidence="21">Dynein-1, subspecies f</fullName>
    </alternativeName>
</protein>
<dbReference type="InterPro" id="IPR043160">
    <property type="entry name" value="Dynein_C_barrel"/>
</dbReference>
<feature type="domain" description="Dynein axonemal heavy chain 2/5/8 coiled-coil" evidence="37">
    <location>
        <begin position="1095"/>
        <end position="1211"/>
    </location>
</feature>
<feature type="region of interest" description="Disordered" evidence="25">
    <location>
        <begin position="1"/>
        <end position="35"/>
    </location>
</feature>
<dbReference type="FunFam" id="1.20.140.100:FF:000006">
    <property type="entry name" value="dynein heavy chain 2, axonemal"/>
    <property type="match status" value="1"/>
</dbReference>
<evidence type="ECO:0000256" key="9">
    <source>
        <dbReference type="ARBA" id="ARBA00022846"/>
    </source>
</evidence>
<dbReference type="GO" id="GO:0097729">
    <property type="term" value="C:9+2 motile cilium"/>
    <property type="evidence" value="ECO:0007669"/>
    <property type="project" value="UniProtKB-ARBA"/>
</dbReference>
<evidence type="ECO:0000256" key="19">
    <source>
        <dbReference type="ARBA" id="ARBA00064223"/>
    </source>
</evidence>
<keyword evidence="10" id="KW-0243">Dynein</keyword>